<dbReference type="EMBL" id="JAHQIW010005122">
    <property type="protein sequence ID" value="KAJ1364989.1"/>
    <property type="molecule type" value="Genomic_DNA"/>
</dbReference>
<evidence type="ECO:0000313" key="1">
    <source>
        <dbReference type="EMBL" id="KAJ1364989.1"/>
    </source>
</evidence>
<organism evidence="1 2">
    <name type="scientific">Parelaphostrongylus tenuis</name>
    <name type="common">Meningeal worm</name>
    <dbReference type="NCBI Taxonomy" id="148309"/>
    <lineage>
        <taxon>Eukaryota</taxon>
        <taxon>Metazoa</taxon>
        <taxon>Ecdysozoa</taxon>
        <taxon>Nematoda</taxon>
        <taxon>Chromadorea</taxon>
        <taxon>Rhabditida</taxon>
        <taxon>Rhabditina</taxon>
        <taxon>Rhabditomorpha</taxon>
        <taxon>Strongyloidea</taxon>
        <taxon>Metastrongylidae</taxon>
        <taxon>Parelaphostrongylus</taxon>
    </lineage>
</organism>
<dbReference type="Proteomes" id="UP001196413">
    <property type="component" value="Unassembled WGS sequence"/>
</dbReference>
<evidence type="ECO:0000313" key="2">
    <source>
        <dbReference type="Proteomes" id="UP001196413"/>
    </source>
</evidence>
<protein>
    <submittedName>
        <fullName evidence="1">Uncharacterized protein</fullName>
    </submittedName>
</protein>
<name>A0AAD5QWT4_PARTN</name>
<proteinExistence type="predicted"/>
<gene>
    <name evidence="1" type="ORF">KIN20_025191</name>
</gene>
<reference evidence="1" key="1">
    <citation type="submission" date="2021-06" db="EMBL/GenBank/DDBJ databases">
        <title>Parelaphostrongylus tenuis whole genome reference sequence.</title>
        <authorList>
            <person name="Garwood T.J."/>
            <person name="Larsen P.A."/>
            <person name="Fountain-Jones N.M."/>
            <person name="Garbe J.R."/>
            <person name="Macchietto M.G."/>
            <person name="Kania S.A."/>
            <person name="Gerhold R.W."/>
            <person name="Richards J.E."/>
            <person name="Wolf T.M."/>
        </authorList>
    </citation>
    <scope>NUCLEOTIDE SEQUENCE</scope>
    <source>
        <strain evidence="1">MNPRO001-30</strain>
        <tissue evidence="1">Meninges</tissue>
    </source>
</reference>
<accession>A0AAD5QWT4</accession>
<comment type="caution">
    <text evidence="1">The sequence shown here is derived from an EMBL/GenBank/DDBJ whole genome shotgun (WGS) entry which is preliminary data.</text>
</comment>
<sequence length="76" mass="8148">MLDWLKTLASEAACCESRNVGGRGSGTSKFGGRDHHVQYDCAKVSGSGCREARGGLDSAATWHVNRVNPKQVWVGK</sequence>
<dbReference type="AlphaFoldDB" id="A0AAD5QWT4"/>
<keyword evidence="2" id="KW-1185">Reference proteome</keyword>